<keyword evidence="37" id="KW-1185">Reference proteome</keyword>
<evidence type="ECO:0000256" key="24">
    <source>
        <dbReference type="ARBA" id="ARBA00047864"/>
    </source>
</evidence>
<evidence type="ECO:0000256" key="16">
    <source>
        <dbReference type="ARBA" id="ARBA00023098"/>
    </source>
</evidence>
<keyword evidence="5" id="KW-0488">Methylation</keyword>
<dbReference type="PRINTS" id="PR00370">
    <property type="entry name" value="FMOXYGENASE"/>
</dbReference>
<evidence type="ECO:0000256" key="6">
    <source>
        <dbReference type="ARBA" id="ARBA00022553"/>
    </source>
</evidence>
<name>A0A8X6LL40_TRICU</name>
<comment type="catalytic activity">
    <reaction evidence="24">
        <text>NADPH + O2 + H(+) = H2O2 + NADP(+)</text>
        <dbReference type="Rhea" id="RHEA:11260"/>
        <dbReference type="ChEBI" id="CHEBI:15378"/>
        <dbReference type="ChEBI" id="CHEBI:15379"/>
        <dbReference type="ChEBI" id="CHEBI:16240"/>
        <dbReference type="ChEBI" id="CHEBI:57783"/>
        <dbReference type="ChEBI" id="CHEBI:58349"/>
        <dbReference type="EC" id="1.6.3.1"/>
    </reaction>
    <physiologicalReaction direction="left-to-right" evidence="24">
        <dbReference type="Rhea" id="RHEA:11261"/>
    </physiologicalReaction>
</comment>
<evidence type="ECO:0000256" key="27">
    <source>
        <dbReference type="ARBA" id="ARBA00048088"/>
    </source>
</evidence>
<keyword evidence="13 35" id="KW-1133">Transmembrane helix</keyword>
<evidence type="ECO:0000256" key="12">
    <source>
        <dbReference type="ARBA" id="ARBA00022857"/>
    </source>
</evidence>
<evidence type="ECO:0000256" key="26">
    <source>
        <dbReference type="ARBA" id="ARBA00048041"/>
    </source>
</evidence>
<dbReference type="GO" id="GO:0005789">
    <property type="term" value="C:endoplasmic reticulum membrane"/>
    <property type="evidence" value="ECO:0007669"/>
    <property type="project" value="UniProtKB-SubCell"/>
</dbReference>
<comment type="catalytic activity">
    <reaction evidence="32">
        <text>octan-3-one + NADPH + O2 + H(+) = pentyl propanoate + NADP(+) + H2O</text>
        <dbReference type="Rhea" id="RHEA:54840"/>
        <dbReference type="ChEBI" id="CHEBI:15377"/>
        <dbReference type="ChEBI" id="CHEBI:15378"/>
        <dbReference type="ChEBI" id="CHEBI:15379"/>
        <dbReference type="ChEBI" id="CHEBI:57783"/>
        <dbReference type="ChEBI" id="CHEBI:58349"/>
        <dbReference type="ChEBI" id="CHEBI:80946"/>
        <dbReference type="ChEBI" id="CHEBI:87373"/>
    </reaction>
    <physiologicalReaction direction="left-to-right" evidence="32">
        <dbReference type="Rhea" id="RHEA:54841"/>
    </physiologicalReaction>
</comment>
<dbReference type="GO" id="GO:0034899">
    <property type="term" value="F:trimethylamine monooxygenase activity"/>
    <property type="evidence" value="ECO:0007669"/>
    <property type="project" value="UniProtKB-EC"/>
</dbReference>
<dbReference type="InterPro" id="IPR036188">
    <property type="entry name" value="FAD/NAD-bd_sf"/>
</dbReference>
<keyword evidence="10 33" id="KW-0274">FAD</keyword>
<reference evidence="36" key="1">
    <citation type="submission" date="2020-07" db="EMBL/GenBank/DDBJ databases">
        <title>Multicomponent nature underlies the extraordinary mechanical properties of spider dragline silk.</title>
        <authorList>
            <person name="Kono N."/>
            <person name="Nakamura H."/>
            <person name="Mori M."/>
            <person name="Yoshida Y."/>
            <person name="Ohtoshi R."/>
            <person name="Malay A.D."/>
            <person name="Moran D.A.P."/>
            <person name="Tomita M."/>
            <person name="Numata K."/>
            <person name="Arakawa K."/>
        </authorList>
    </citation>
    <scope>NUCLEOTIDE SEQUENCE</scope>
</reference>
<evidence type="ECO:0000256" key="14">
    <source>
        <dbReference type="ARBA" id="ARBA00023002"/>
    </source>
</evidence>
<keyword evidence="7 33" id="KW-0285">Flavoprotein</keyword>
<accession>A0A8X6LL40</accession>
<evidence type="ECO:0000256" key="28">
    <source>
        <dbReference type="ARBA" id="ARBA00048459"/>
    </source>
</evidence>
<evidence type="ECO:0000256" key="18">
    <source>
        <dbReference type="ARBA" id="ARBA00045722"/>
    </source>
</evidence>
<organism evidence="36 37">
    <name type="scientific">Trichonephila clavata</name>
    <name type="common">Joro spider</name>
    <name type="synonym">Nephila clavata</name>
    <dbReference type="NCBI Taxonomy" id="2740835"/>
    <lineage>
        <taxon>Eukaryota</taxon>
        <taxon>Metazoa</taxon>
        <taxon>Ecdysozoa</taxon>
        <taxon>Arthropoda</taxon>
        <taxon>Chelicerata</taxon>
        <taxon>Arachnida</taxon>
        <taxon>Araneae</taxon>
        <taxon>Araneomorphae</taxon>
        <taxon>Entelegynae</taxon>
        <taxon>Araneoidea</taxon>
        <taxon>Nephilidae</taxon>
        <taxon>Trichonephila</taxon>
    </lineage>
</organism>
<dbReference type="GO" id="GO:0050661">
    <property type="term" value="F:NADP binding"/>
    <property type="evidence" value="ECO:0007669"/>
    <property type="project" value="InterPro"/>
</dbReference>
<evidence type="ECO:0000256" key="19">
    <source>
        <dbReference type="ARBA" id="ARBA00045957"/>
    </source>
</evidence>
<keyword evidence="11" id="KW-0492">Microsome</keyword>
<comment type="catalytic activity">
    <reaction evidence="25">
        <text>hexan-3-one + NADPH + O2 + H(+) = ethyl butanoate + NADP(+) + H2O</text>
        <dbReference type="Rhea" id="RHEA:54844"/>
        <dbReference type="ChEBI" id="CHEBI:15377"/>
        <dbReference type="ChEBI" id="CHEBI:15378"/>
        <dbReference type="ChEBI" id="CHEBI:15379"/>
        <dbReference type="ChEBI" id="CHEBI:57783"/>
        <dbReference type="ChEBI" id="CHEBI:58349"/>
        <dbReference type="ChEBI" id="CHEBI:88764"/>
        <dbReference type="ChEBI" id="CHEBI:89891"/>
    </reaction>
    <physiologicalReaction direction="left-to-right" evidence="25">
        <dbReference type="Rhea" id="RHEA:54845"/>
    </physiologicalReaction>
</comment>
<evidence type="ECO:0000256" key="33">
    <source>
        <dbReference type="PIRNR" id="PIRNR000332"/>
    </source>
</evidence>
<protein>
    <recommendedName>
        <fullName evidence="34">Flavin-containing monooxygenase</fullName>
        <ecNumber evidence="34">1.-.-.-</ecNumber>
    </recommendedName>
</protein>
<dbReference type="InterPro" id="IPR000960">
    <property type="entry name" value="Flavin_mOase"/>
</dbReference>
<evidence type="ECO:0000256" key="1">
    <source>
        <dbReference type="ARBA" id="ARBA00001974"/>
    </source>
</evidence>
<keyword evidence="17 33" id="KW-0472">Membrane</keyword>
<dbReference type="InterPro" id="IPR002257">
    <property type="entry name" value="Flavin_mOase_5"/>
</dbReference>
<evidence type="ECO:0000256" key="10">
    <source>
        <dbReference type="ARBA" id="ARBA00022827"/>
    </source>
</evidence>
<keyword evidence="8 35" id="KW-0812">Transmembrane</keyword>
<dbReference type="EMBL" id="BMAO01026765">
    <property type="protein sequence ID" value="GFR12312.1"/>
    <property type="molecule type" value="Genomic_DNA"/>
</dbReference>
<dbReference type="PRINTS" id="PR01125">
    <property type="entry name" value="FMOXYGENASE5"/>
</dbReference>
<evidence type="ECO:0000256" key="34">
    <source>
        <dbReference type="RuleBase" id="RU361177"/>
    </source>
</evidence>
<evidence type="ECO:0000256" key="7">
    <source>
        <dbReference type="ARBA" id="ARBA00022630"/>
    </source>
</evidence>
<comment type="catalytic activity">
    <reaction evidence="31">
        <text>N,N-dimethylaniline + NADPH + O2 + H(+) = N,N-dimethylaniline N-oxide + NADP(+) + H2O</text>
        <dbReference type="Rhea" id="RHEA:24468"/>
        <dbReference type="ChEBI" id="CHEBI:15377"/>
        <dbReference type="ChEBI" id="CHEBI:15378"/>
        <dbReference type="ChEBI" id="CHEBI:15379"/>
        <dbReference type="ChEBI" id="CHEBI:16269"/>
        <dbReference type="ChEBI" id="CHEBI:17735"/>
        <dbReference type="ChEBI" id="CHEBI:57783"/>
        <dbReference type="ChEBI" id="CHEBI:58349"/>
        <dbReference type="EC" id="1.14.13.8"/>
    </reaction>
    <physiologicalReaction direction="left-to-right" evidence="31">
        <dbReference type="Rhea" id="RHEA:24469"/>
    </physiologicalReaction>
</comment>
<dbReference type="InterPro" id="IPR020946">
    <property type="entry name" value="Flavin_mOase-like"/>
</dbReference>
<evidence type="ECO:0000256" key="15">
    <source>
        <dbReference type="ARBA" id="ARBA00023033"/>
    </source>
</evidence>
<dbReference type="Gene3D" id="3.50.50.60">
    <property type="entry name" value="FAD/NAD(P)-binding domain"/>
    <property type="match status" value="2"/>
</dbReference>
<feature type="transmembrane region" description="Helical" evidence="35">
    <location>
        <begin position="519"/>
        <end position="543"/>
    </location>
</feature>
<comment type="catalytic activity">
    <reaction evidence="21">
        <text>hexan-3-one + NADPH + O2 + H(+) = propyl propanoate + NADP(+) + H2O</text>
        <dbReference type="Rhea" id="RHEA:54848"/>
        <dbReference type="ChEBI" id="CHEBI:15377"/>
        <dbReference type="ChEBI" id="CHEBI:15378"/>
        <dbReference type="ChEBI" id="CHEBI:15379"/>
        <dbReference type="ChEBI" id="CHEBI:57783"/>
        <dbReference type="ChEBI" id="CHEBI:58349"/>
        <dbReference type="ChEBI" id="CHEBI:89828"/>
        <dbReference type="ChEBI" id="CHEBI:89891"/>
    </reaction>
    <physiologicalReaction direction="left-to-right" evidence="21">
        <dbReference type="Rhea" id="RHEA:54849"/>
    </physiologicalReaction>
</comment>
<evidence type="ECO:0000256" key="25">
    <source>
        <dbReference type="ARBA" id="ARBA00047977"/>
    </source>
</evidence>
<comment type="function">
    <text evidence="19">Broad spectrum monooxygenase that catalyzes the oxygenation of a wide variety of nitrogen- and sulfur-containing compounds including xenobiotics. Catalyzes the S-oxygenation of hypotaurine to produce taurine, an organic osmolyte involved in cell volume regulation as well as a variety of cytoprotective and developmental processes. In vitro, catalyzes the N-oxygenation of trimethylamine (TMA) to produce trimethylamine N-oxide (TMAO) and could therefore participate to the detoxification of this compound that is generated by the action of gut microbiota from dietary precursors such as choline, choline containing compounds, betaine or L-carnitine.</text>
</comment>
<keyword evidence="12 33" id="KW-0521">NADP</keyword>
<evidence type="ECO:0000256" key="23">
    <source>
        <dbReference type="ARBA" id="ARBA00047855"/>
    </source>
</evidence>
<keyword evidence="15 33" id="KW-0503">Monooxygenase</keyword>
<comment type="catalytic activity">
    <reaction evidence="20">
        <text>hypotaurine + NADH + O2 + H(+) = taurine + NAD(+) + H2O</text>
        <dbReference type="Rhea" id="RHEA:74111"/>
        <dbReference type="ChEBI" id="CHEBI:15377"/>
        <dbReference type="ChEBI" id="CHEBI:15378"/>
        <dbReference type="ChEBI" id="CHEBI:15379"/>
        <dbReference type="ChEBI" id="CHEBI:57540"/>
        <dbReference type="ChEBI" id="CHEBI:57853"/>
        <dbReference type="ChEBI" id="CHEBI:57945"/>
        <dbReference type="ChEBI" id="CHEBI:507393"/>
        <dbReference type="EC" id="1.14.13.8"/>
    </reaction>
    <physiologicalReaction direction="left-to-right" evidence="20">
        <dbReference type="Rhea" id="RHEA:74112"/>
    </physiologicalReaction>
</comment>
<dbReference type="AlphaFoldDB" id="A0A8X6LL40"/>
<evidence type="ECO:0000256" key="4">
    <source>
        <dbReference type="ARBA" id="ARBA00009183"/>
    </source>
</evidence>
<dbReference type="GO" id="GO:0050660">
    <property type="term" value="F:flavin adenine dinucleotide binding"/>
    <property type="evidence" value="ECO:0007669"/>
    <property type="project" value="InterPro"/>
</dbReference>
<evidence type="ECO:0000256" key="31">
    <source>
        <dbReference type="ARBA" id="ARBA00049443"/>
    </source>
</evidence>
<dbReference type="GO" id="GO:0006629">
    <property type="term" value="P:lipid metabolic process"/>
    <property type="evidence" value="ECO:0007669"/>
    <property type="project" value="UniProtKB-KW"/>
</dbReference>
<comment type="catalytic activity">
    <reaction evidence="26">
        <text>hypotaurine + NADPH + O2 + H(+) = taurine + NADP(+) + H2O</text>
        <dbReference type="Rhea" id="RHEA:69819"/>
        <dbReference type="ChEBI" id="CHEBI:15377"/>
        <dbReference type="ChEBI" id="CHEBI:15378"/>
        <dbReference type="ChEBI" id="CHEBI:15379"/>
        <dbReference type="ChEBI" id="CHEBI:57783"/>
        <dbReference type="ChEBI" id="CHEBI:57853"/>
        <dbReference type="ChEBI" id="CHEBI:58349"/>
        <dbReference type="ChEBI" id="CHEBI:507393"/>
        <dbReference type="EC" id="1.14.13.8"/>
    </reaction>
    <physiologicalReaction direction="left-to-right" evidence="26">
        <dbReference type="Rhea" id="RHEA:69820"/>
    </physiologicalReaction>
</comment>
<keyword evidence="6" id="KW-0597">Phosphoprotein</keyword>
<evidence type="ECO:0000256" key="5">
    <source>
        <dbReference type="ARBA" id="ARBA00022481"/>
    </source>
</evidence>
<evidence type="ECO:0000256" key="21">
    <source>
        <dbReference type="ARBA" id="ARBA00047426"/>
    </source>
</evidence>
<dbReference type="InterPro" id="IPR050346">
    <property type="entry name" value="FMO-like"/>
</dbReference>
<dbReference type="OrthoDB" id="66881at2759"/>
<comment type="catalytic activity">
    <reaction evidence="29">
        <text>(2E)-geranial + NADPH + O2 + H(+) = (1E)-2,6-dimethylhepta-1,5-dien-1-yl formate + NADP(+) + H2O</text>
        <dbReference type="Rhea" id="RHEA:54860"/>
        <dbReference type="ChEBI" id="CHEBI:15377"/>
        <dbReference type="ChEBI" id="CHEBI:15378"/>
        <dbReference type="ChEBI" id="CHEBI:15379"/>
        <dbReference type="ChEBI" id="CHEBI:16980"/>
        <dbReference type="ChEBI" id="CHEBI:57783"/>
        <dbReference type="ChEBI" id="CHEBI:58349"/>
        <dbReference type="ChEBI" id="CHEBI:138375"/>
    </reaction>
    <physiologicalReaction direction="left-to-right" evidence="29">
        <dbReference type="Rhea" id="RHEA:54861"/>
    </physiologicalReaction>
</comment>
<comment type="subcellular location">
    <subcellularLocation>
        <location evidence="2">Endoplasmic reticulum membrane</location>
        <topology evidence="2">Single-pass membrane protein</topology>
    </subcellularLocation>
    <subcellularLocation>
        <location evidence="3">Microsome membrane</location>
    </subcellularLocation>
</comment>
<evidence type="ECO:0000256" key="20">
    <source>
        <dbReference type="ARBA" id="ARBA00047338"/>
    </source>
</evidence>
<evidence type="ECO:0000256" key="22">
    <source>
        <dbReference type="ARBA" id="ARBA00047574"/>
    </source>
</evidence>
<evidence type="ECO:0000256" key="32">
    <source>
        <dbReference type="ARBA" id="ARBA00049475"/>
    </source>
</evidence>
<dbReference type="GO" id="GO:0004499">
    <property type="term" value="F:N,N-dimethylaniline monooxygenase activity"/>
    <property type="evidence" value="ECO:0007669"/>
    <property type="project" value="UniProtKB-UniRule"/>
</dbReference>
<dbReference type="SUPFAM" id="SSF51905">
    <property type="entry name" value="FAD/NAD(P)-binding domain"/>
    <property type="match status" value="2"/>
</dbReference>
<dbReference type="GO" id="GO:0016174">
    <property type="term" value="F:NAD(P)H oxidase H2O2-forming activity"/>
    <property type="evidence" value="ECO:0007669"/>
    <property type="project" value="UniProtKB-EC"/>
</dbReference>
<proteinExistence type="inferred from homology"/>
<evidence type="ECO:0000256" key="35">
    <source>
        <dbReference type="SAM" id="Phobius"/>
    </source>
</evidence>
<evidence type="ECO:0000256" key="8">
    <source>
        <dbReference type="ARBA" id="ARBA00022692"/>
    </source>
</evidence>
<evidence type="ECO:0000256" key="29">
    <source>
        <dbReference type="ARBA" id="ARBA00048989"/>
    </source>
</evidence>
<evidence type="ECO:0000313" key="36">
    <source>
        <dbReference type="EMBL" id="GFR12312.1"/>
    </source>
</evidence>
<comment type="similarity">
    <text evidence="4 33 34">Belongs to the FMO family.</text>
</comment>
<dbReference type="Pfam" id="PF00743">
    <property type="entry name" value="FMO-like"/>
    <property type="match status" value="1"/>
</dbReference>
<dbReference type="PIRSF" id="PIRSF000332">
    <property type="entry name" value="FMO"/>
    <property type="match status" value="1"/>
</dbReference>
<dbReference type="PANTHER" id="PTHR23023">
    <property type="entry name" value="DIMETHYLANILINE MONOOXYGENASE"/>
    <property type="match status" value="1"/>
</dbReference>
<evidence type="ECO:0000256" key="30">
    <source>
        <dbReference type="ARBA" id="ARBA00048990"/>
    </source>
</evidence>
<comment type="catalytic activity">
    <reaction evidence="30">
        <text>heptan-4-one + NADPH + O2 + H(+) = propyl butanoate + NADP(+) + H2O</text>
        <dbReference type="Rhea" id="RHEA:54852"/>
        <dbReference type="ChEBI" id="CHEBI:15377"/>
        <dbReference type="ChEBI" id="CHEBI:15378"/>
        <dbReference type="ChEBI" id="CHEBI:15379"/>
        <dbReference type="ChEBI" id="CHEBI:57783"/>
        <dbReference type="ChEBI" id="CHEBI:58349"/>
        <dbReference type="ChEBI" id="CHEBI:89484"/>
        <dbReference type="ChEBI" id="CHEBI:89719"/>
    </reaction>
    <physiologicalReaction direction="left-to-right" evidence="30">
        <dbReference type="Rhea" id="RHEA:54853"/>
    </physiologicalReaction>
</comment>
<evidence type="ECO:0000256" key="2">
    <source>
        <dbReference type="ARBA" id="ARBA00004389"/>
    </source>
</evidence>
<sequence>MKKSVAVIGAGSSGLAAIKACKEEGIDVICFEKSGRVGGLWHYNEENDSPSVMKSTVINTHKEMTAFSDFPPPSHFQNYMHNSQIKQYLYMYAENFDLLSHIRYKHEVVDVSKVYNYNETGRWKVTFKILEQQEILEEIFDGVMLCSGHHVFSRMPNIEGLNLFQGQILHSQSLKTPDAFKGLKVLVIGIGNSGVDAAVELSNVAEQVYLSTRRGAWVFTRSGLEGMPYDALLSNRLFNFCIKLFGWKIGSWILEEYVLNKSFNHEFYGLKPKHRALSQHPTINDCLASKILSGRIILKGNVNFFSTNGVSFEGENSNIFIDAVIFATGYKITFPFIHESILNTTDNEVELYKLTFSPELKYPSLIVIGLAQPLGSIFPIAEAQSRWFALLMKEKVKLPDYERMKEEIYRRKKALKERYVNSPRHTIQVDYINFMDDITSEYNATPNMTKMLFSDPILFFACLLGPSLPYQYRIQGPHCWPKARETILKFPSRVVLPLTNKLSRPHYSHFESLRILKFFPIWLTLPIILLIIYLWIVLITSCFF</sequence>
<evidence type="ECO:0000256" key="17">
    <source>
        <dbReference type="ARBA" id="ARBA00023136"/>
    </source>
</evidence>
<gene>
    <name evidence="36" type="primary">Fmo5</name>
    <name evidence="36" type="ORF">TNCT_282531</name>
</gene>
<keyword evidence="16" id="KW-0443">Lipid metabolism</keyword>
<evidence type="ECO:0000256" key="3">
    <source>
        <dbReference type="ARBA" id="ARBA00004524"/>
    </source>
</evidence>
<comment type="catalytic activity">
    <reaction evidence="27">
        <text>trimethylamine + NADPH + O2 = trimethylamine N-oxide + NADP(+) + H2O</text>
        <dbReference type="Rhea" id="RHEA:31979"/>
        <dbReference type="ChEBI" id="CHEBI:15377"/>
        <dbReference type="ChEBI" id="CHEBI:15379"/>
        <dbReference type="ChEBI" id="CHEBI:15724"/>
        <dbReference type="ChEBI" id="CHEBI:57783"/>
        <dbReference type="ChEBI" id="CHEBI:58349"/>
        <dbReference type="ChEBI" id="CHEBI:58389"/>
        <dbReference type="EC" id="1.14.13.148"/>
    </reaction>
    <physiologicalReaction direction="left-to-right" evidence="27">
        <dbReference type="Rhea" id="RHEA:31980"/>
    </physiologicalReaction>
</comment>
<evidence type="ECO:0000256" key="13">
    <source>
        <dbReference type="ARBA" id="ARBA00022989"/>
    </source>
</evidence>
<comment type="function">
    <text evidence="18">Acts as a Baeyer-Villiger monooxygenase on a broad range of substrates. Catalyzes the insertion of an oxygen atom into a carbon-carbon bond adjacent to a carbonyl, which converts ketones to esters. Active on diverse carbonyl compounds, whereas soft nucleophiles are mostly non- or poorly reactive. In contrast with other forms of FMO it is non- or poorly active on 'classical' substrates such as drugs, pesticides, and dietary components containing soft nucleophilic heteroatoms. Able to oxidize drug molecules bearing a carbonyl group on an aliphatic chain, such as nabumetone and pentoxifylline. Also, in the absence of substrates, shows slow but yet significant NADPH oxidase activity. Acts as a positive modulator of cholesterol biosynthesis as well as glucose homeostasis, promoting metabolic aging via pleiotropic effects.</text>
</comment>
<evidence type="ECO:0000313" key="37">
    <source>
        <dbReference type="Proteomes" id="UP000887116"/>
    </source>
</evidence>
<keyword evidence="14 33" id="KW-0560">Oxidoreductase</keyword>
<comment type="catalytic activity">
    <reaction evidence="28">
        <text>octan-3-one + NADPH + O2 + H(+) = ethyl hexanoate + NADP(+) + H2O</text>
        <dbReference type="Rhea" id="RHEA:54856"/>
        <dbReference type="ChEBI" id="CHEBI:15377"/>
        <dbReference type="ChEBI" id="CHEBI:15378"/>
        <dbReference type="ChEBI" id="CHEBI:15379"/>
        <dbReference type="ChEBI" id="CHEBI:57783"/>
        <dbReference type="ChEBI" id="CHEBI:58349"/>
        <dbReference type="ChEBI" id="CHEBI:80946"/>
        <dbReference type="ChEBI" id="CHEBI:86055"/>
    </reaction>
    <physiologicalReaction direction="left-to-right" evidence="28">
        <dbReference type="Rhea" id="RHEA:54857"/>
    </physiologicalReaction>
</comment>
<comment type="caution">
    <text evidence="36">The sequence shown here is derived from an EMBL/GenBank/DDBJ whole genome shotgun (WGS) entry which is preliminary data.</text>
</comment>
<evidence type="ECO:0000256" key="9">
    <source>
        <dbReference type="ARBA" id="ARBA00022824"/>
    </source>
</evidence>
<dbReference type="Proteomes" id="UP000887116">
    <property type="component" value="Unassembled WGS sequence"/>
</dbReference>
<comment type="cofactor">
    <cofactor evidence="1 33 34">
        <name>FAD</name>
        <dbReference type="ChEBI" id="CHEBI:57692"/>
    </cofactor>
</comment>
<evidence type="ECO:0000256" key="11">
    <source>
        <dbReference type="ARBA" id="ARBA00022848"/>
    </source>
</evidence>
<dbReference type="EC" id="1.-.-.-" evidence="34"/>
<keyword evidence="9 33" id="KW-0256">Endoplasmic reticulum</keyword>
<dbReference type="FunFam" id="3.50.50.60:FF:000159">
    <property type="entry name" value="Dimethylaniline monooxygenase [N-oxide-forming]"/>
    <property type="match status" value="1"/>
</dbReference>
<comment type="catalytic activity">
    <reaction evidence="22">
        <text>heptan-2-one + NADPH + O2 + H(+) = pentyl acetate + NADP(+) + H2O</text>
        <dbReference type="Rhea" id="RHEA:54836"/>
        <dbReference type="ChEBI" id="CHEBI:5672"/>
        <dbReference type="ChEBI" id="CHEBI:15377"/>
        <dbReference type="ChEBI" id="CHEBI:15378"/>
        <dbReference type="ChEBI" id="CHEBI:15379"/>
        <dbReference type="ChEBI" id="CHEBI:57783"/>
        <dbReference type="ChEBI" id="CHEBI:58349"/>
        <dbReference type="ChEBI" id="CHEBI:87362"/>
    </reaction>
    <physiologicalReaction direction="left-to-right" evidence="22">
        <dbReference type="Rhea" id="RHEA:54837"/>
    </physiologicalReaction>
</comment>
<comment type="catalytic activity">
    <reaction evidence="23">
        <text>sulcatone + NADPH + O2 + H(+) = 4-methylpent-3-en-1-yl acetate + NADP(+) + H2O</text>
        <dbReference type="Rhea" id="RHEA:54864"/>
        <dbReference type="ChEBI" id="CHEBI:15377"/>
        <dbReference type="ChEBI" id="CHEBI:15378"/>
        <dbReference type="ChEBI" id="CHEBI:15379"/>
        <dbReference type="ChEBI" id="CHEBI:16310"/>
        <dbReference type="ChEBI" id="CHEBI:57783"/>
        <dbReference type="ChEBI" id="CHEBI:58349"/>
        <dbReference type="ChEBI" id="CHEBI:138373"/>
    </reaction>
    <physiologicalReaction direction="left-to-right" evidence="23">
        <dbReference type="Rhea" id="RHEA:54865"/>
    </physiologicalReaction>
</comment>